<dbReference type="InterPro" id="IPR044060">
    <property type="entry name" value="Bacterial_rp_domain"/>
</dbReference>
<evidence type="ECO:0000313" key="5">
    <source>
        <dbReference type="Proteomes" id="UP000244089"/>
    </source>
</evidence>
<accession>A0A2T5RTC0</accession>
<dbReference type="InterPro" id="IPR038765">
    <property type="entry name" value="Papain-like_cys_pep_sf"/>
</dbReference>
<dbReference type="Pfam" id="PF18998">
    <property type="entry name" value="Flg_new_2"/>
    <property type="match status" value="1"/>
</dbReference>
<keyword evidence="2" id="KW-0732">Signal</keyword>
<evidence type="ECO:0000256" key="1">
    <source>
        <dbReference type="SAM" id="MobiDB-lite"/>
    </source>
</evidence>
<protein>
    <recommendedName>
        <fullName evidence="3">Bacterial repeat domain-containing protein</fullName>
    </recommendedName>
</protein>
<feature type="region of interest" description="Disordered" evidence="1">
    <location>
        <begin position="321"/>
        <end position="340"/>
    </location>
</feature>
<dbReference type="EMBL" id="QAXS01000001">
    <property type="protein sequence ID" value="PTW03584.1"/>
    <property type="molecule type" value="Genomic_DNA"/>
</dbReference>
<feature type="domain" description="Bacterial repeat" evidence="3">
    <location>
        <begin position="41"/>
        <end position="105"/>
    </location>
</feature>
<evidence type="ECO:0000313" key="4">
    <source>
        <dbReference type="EMBL" id="PTW03584.1"/>
    </source>
</evidence>
<evidence type="ECO:0000259" key="3">
    <source>
        <dbReference type="Pfam" id="PF18998"/>
    </source>
</evidence>
<proteinExistence type="predicted"/>
<dbReference type="RefSeq" id="WP_108137819.1">
    <property type="nucleotide sequence ID" value="NZ_QAXS01000001.1"/>
</dbReference>
<evidence type="ECO:0000256" key="2">
    <source>
        <dbReference type="SAM" id="SignalP"/>
    </source>
</evidence>
<gene>
    <name evidence="4" type="ORF">C8C76_101225</name>
</gene>
<name>A0A2T5RTC0_9FIRM</name>
<reference evidence="4 5" key="1">
    <citation type="submission" date="2018-04" db="EMBL/GenBank/DDBJ databases">
        <title>Subsurface microbial communities from deep shales in Ohio and West Virginia, USA.</title>
        <authorList>
            <person name="Wrighton K."/>
        </authorList>
    </citation>
    <scope>NUCLEOTIDE SEQUENCE [LARGE SCALE GENOMIC DNA]</scope>
    <source>
        <strain evidence="4 5">WC1</strain>
    </source>
</reference>
<dbReference type="OrthoDB" id="3648721at2"/>
<feature type="signal peptide" evidence="2">
    <location>
        <begin position="1"/>
        <end position="24"/>
    </location>
</feature>
<dbReference type="SUPFAM" id="SSF54001">
    <property type="entry name" value="Cysteine proteinases"/>
    <property type="match status" value="1"/>
</dbReference>
<dbReference type="AlphaFoldDB" id="A0A2T5RTC0"/>
<comment type="caution">
    <text evidence="4">The sequence shown here is derived from an EMBL/GenBank/DDBJ whole genome shotgun (WGS) entry which is preliminary data.</text>
</comment>
<dbReference type="PROSITE" id="PS51257">
    <property type="entry name" value="PROKAR_LIPOPROTEIN"/>
    <property type="match status" value="1"/>
</dbReference>
<dbReference type="Proteomes" id="UP000244089">
    <property type="component" value="Unassembled WGS sequence"/>
</dbReference>
<sequence length="575" mass="62676">MKKTFKLIVLFVLLLSVVTGCSNGGDIAGDAGITDTGSSSNVIVSTEGSGEVTKAEQDQTTTKLIAAAAEGHDFSHWEGDLSGTNNPEYIDNTSPKEVTAVFEAEDENDTGETDENGVFKLINSWGEGWGAFNDGSHYISYEAAIANNLDLYLIAPRDQYQPEALAVFEIEAASREDVEISFETAEGEKKLYPTDAPYDYDGSMNYIEANYKAGDSAFPDSNLVLDISSLLPISGEITFTINNSGTSDIFLNNWEIEEYSDYPGDPDNTYSANLSSEKIGAGSSKSFKMNVTVESSVSAQAVSSSGLDRYVRDYTEADWRSRRKKNIRSQSNSSSSDADFGRGLKELSAAEMKDALESGIVKTLDSTTLADDEIKVAGEANLDHSASQHFPPVGNQGTEGSCASWSTVYYMLGFYQARDQGWDLSAASVSGVDQSRLMSPDFIYQLVNDGQDGGSYYTDNLMMLANLGTASWAEMPADDSEYLSWGSEAAWRTAAAHRVDYPIYYLQINNYTDIEAVKDLLDQGYLLSAAIDSTQYTDSGIWTVSNYSDPYLDHANTVVGYDDGYQSRVEEISIK</sequence>
<feature type="chain" id="PRO_5015394925" description="Bacterial repeat domain-containing protein" evidence="2">
    <location>
        <begin position="25"/>
        <end position="575"/>
    </location>
</feature>
<dbReference type="Gene3D" id="3.90.70.10">
    <property type="entry name" value="Cysteine proteinases"/>
    <property type="match status" value="1"/>
</dbReference>
<organism evidence="4 5">
    <name type="scientific">Halanaerobium saccharolyticum</name>
    <dbReference type="NCBI Taxonomy" id="43595"/>
    <lineage>
        <taxon>Bacteria</taxon>
        <taxon>Bacillati</taxon>
        <taxon>Bacillota</taxon>
        <taxon>Clostridia</taxon>
        <taxon>Halanaerobiales</taxon>
        <taxon>Halanaerobiaceae</taxon>
        <taxon>Halanaerobium</taxon>
    </lineage>
</organism>